<evidence type="ECO:0000256" key="4">
    <source>
        <dbReference type="ARBA" id="ARBA00033987"/>
    </source>
</evidence>
<dbReference type="Pfam" id="PF00644">
    <property type="entry name" value="PARP"/>
    <property type="match status" value="1"/>
</dbReference>
<dbReference type="SUPFAM" id="SSF56399">
    <property type="entry name" value="ADP-ribosylation"/>
    <property type="match status" value="1"/>
</dbReference>
<sequence>MAKLSLKNCIDESIKFYNKSSYENETFVYDSRKRRYSMTFWKYDPDCVNRIRYYRQQILAYYFGYGGNNHYDEDEYVYVQYGGVLGTSNHFTVSERMPLEYCLERFDNSVVGKRYENFKSLDSFEGKETDVEMPYATQLLIQCIFQIKIGEIYNNGWYKHLHGEENGYKGNLLPKKLLWHGTKTENVASILSRGLEVAPPSSESTGAHFGQGIYFTNSSSKAASYCGARRKQRTYEGIMLLCEVALGHMAQFYTAQNMCPLPTQFNSVWGVGHFAPDQNVKTILWNDVEVPYGPIINRANTDTDLAHDEFVVYDSKQIKIRYLVHVNFEYNDYYD</sequence>
<comment type="catalytic activity">
    <reaction evidence="4">
        <text>NAD(+) + (ADP-D-ribosyl)n-acceptor = nicotinamide + (ADP-D-ribosyl)n+1-acceptor + H(+).</text>
        <dbReference type="EC" id="2.4.2.30"/>
    </reaction>
</comment>
<evidence type="ECO:0000256" key="2">
    <source>
        <dbReference type="ARBA" id="ARBA00022679"/>
    </source>
</evidence>
<name>A0AAV7HVS2_COTGL</name>
<proteinExistence type="predicted"/>
<dbReference type="PANTHER" id="PTHR10459">
    <property type="entry name" value="DNA LIGASE"/>
    <property type="match status" value="1"/>
</dbReference>
<evidence type="ECO:0000256" key="3">
    <source>
        <dbReference type="ARBA" id="ARBA00023027"/>
    </source>
</evidence>
<keyword evidence="1 5" id="KW-0328">Glycosyltransferase</keyword>
<dbReference type="AlphaFoldDB" id="A0AAV7HVS2"/>
<keyword evidence="2 5" id="KW-0808">Transferase</keyword>
<dbReference type="InterPro" id="IPR050800">
    <property type="entry name" value="ARTD/PARP"/>
</dbReference>
<evidence type="ECO:0000256" key="5">
    <source>
        <dbReference type="RuleBase" id="RU362114"/>
    </source>
</evidence>
<dbReference type="GO" id="GO:1990404">
    <property type="term" value="F:NAD+-protein mono-ADP-ribosyltransferase activity"/>
    <property type="evidence" value="ECO:0007669"/>
    <property type="project" value="TreeGrafter"/>
</dbReference>
<dbReference type="GO" id="GO:0003950">
    <property type="term" value="F:NAD+ poly-ADP-ribosyltransferase activity"/>
    <property type="evidence" value="ECO:0007669"/>
    <property type="project" value="UniProtKB-UniRule"/>
</dbReference>
<accession>A0AAV7HVS2</accession>
<dbReference type="EC" id="2.4.2.-" evidence="5"/>
<comment type="caution">
    <text evidence="7">The sequence shown here is derived from an EMBL/GenBank/DDBJ whole genome shotgun (WGS) entry which is preliminary data.</text>
</comment>
<dbReference type="PANTHER" id="PTHR10459:SF60">
    <property type="entry name" value="POLY [ADP-RIBOSE] POLYMERASE 2"/>
    <property type="match status" value="1"/>
</dbReference>
<evidence type="ECO:0000313" key="8">
    <source>
        <dbReference type="Proteomes" id="UP000826195"/>
    </source>
</evidence>
<reference evidence="7 8" key="1">
    <citation type="journal article" date="2021" name="J. Hered.">
        <title>A chromosome-level genome assembly of the parasitoid wasp, Cotesia glomerata (Hymenoptera: Braconidae).</title>
        <authorList>
            <person name="Pinto B.J."/>
            <person name="Weis J.J."/>
            <person name="Gamble T."/>
            <person name="Ode P.J."/>
            <person name="Paul R."/>
            <person name="Zaspel J.M."/>
        </authorList>
    </citation>
    <scope>NUCLEOTIDE SEQUENCE [LARGE SCALE GENOMIC DNA]</scope>
    <source>
        <strain evidence="7">CgM1</strain>
    </source>
</reference>
<dbReference type="GO" id="GO:0006302">
    <property type="term" value="P:double-strand break repair"/>
    <property type="evidence" value="ECO:0007669"/>
    <property type="project" value="TreeGrafter"/>
</dbReference>
<dbReference type="GO" id="GO:0070212">
    <property type="term" value="P:protein poly-ADP-ribosylation"/>
    <property type="evidence" value="ECO:0007669"/>
    <property type="project" value="TreeGrafter"/>
</dbReference>
<dbReference type="Proteomes" id="UP000826195">
    <property type="component" value="Unassembled WGS sequence"/>
</dbReference>
<dbReference type="PROSITE" id="PS51059">
    <property type="entry name" value="PARP_CATALYTIC"/>
    <property type="match status" value="1"/>
</dbReference>
<protein>
    <recommendedName>
        <fullName evidence="5">Poly [ADP-ribose] polymerase</fullName>
        <shortName evidence="5">PARP</shortName>
        <ecNumber evidence="5">2.4.2.-</ecNumber>
    </recommendedName>
</protein>
<dbReference type="GO" id="GO:0005730">
    <property type="term" value="C:nucleolus"/>
    <property type="evidence" value="ECO:0007669"/>
    <property type="project" value="TreeGrafter"/>
</dbReference>
<keyword evidence="3 5" id="KW-0520">NAD</keyword>
<dbReference type="EMBL" id="JAHXZJ010002982">
    <property type="protein sequence ID" value="KAH0534858.1"/>
    <property type="molecule type" value="Genomic_DNA"/>
</dbReference>
<gene>
    <name evidence="7" type="ORF">KQX54_009388</name>
</gene>
<keyword evidence="8" id="KW-1185">Reference proteome</keyword>
<evidence type="ECO:0000256" key="1">
    <source>
        <dbReference type="ARBA" id="ARBA00022676"/>
    </source>
</evidence>
<evidence type="ECO:0000259" key="6">
    <source>
        <dbReference type="PROSITE" id="PS51059"/>
    </source>
</evidence>
<organism evidence="7 8">
    <name type="scientific">Cotesia glomerata</name>
    <name type="common">Lepidopteran parasitic wasp</name>
    <name type="synonym">Apanteles glomeratus</name>
    <dbReference type="NCBI Taxonomy" id="32391"/>
    <lineage>
        <taxon>Eukaryota</taxon>
        <taxon>Metazoa</taxon>
        <taxon>Ecdysozoa</taxon>
        <taxon>Arthropoda</taxon>
        <taxon>Hexapoda</taxon>
        <taxon>Insecta</taxon>
        <taxon>Pterygota</taxon>
        <taxon>Neoptera</taxon>
        <taxon>Endopterygota</taxon>
        <taxon>Hymenoptera</taxon>
        <taxon>Apocrita</taxon>
        <taxon>Ichneumonoidea</taxon>
        <taxon>Braconidae</taxon>
        <taxon>Microgastrinae</taxon>
        <taxon>Cotesia</taxon>
    </lineage>
</organism>
<evidence type="ECO:0000313" key="7">
    <source>
        <dbReference type="EMBL" id="KAH0534858.1"/>
    </source>
</evidence>
<dbReference type="InterPro" id="IPR012317">
    <property type="entry name" value="Poly(ADP-ribose)pol_cat_dom"/>
</dbReference>
<dbReference type="Gene3D" id="3.90.228.10">
    <property type="match status" value="1"/>
</dbReference>
<feature type="domain" description="PARP catalytic" evidence="6">
    <location>
        <begin position="72"/>
        <end position="335"/>
    </location>
</feature>